<dbReference type="Proteomes" id="UP000006247">
    <property type="component" value="Unassembled WGS sequence"/>
</dbReference>
<gene>
    <name evidence="1" type="ORF">CORMATOL_02710</name>
</gene>
<dbReference type="Pfam" id="PF17314">
    <property type="entry name" value="DUF5360"/>
    <property type="match status" value="1"/>
</dbReference>
<dbReference type="HOGENOM" id="CLU_1183428_0_0_11"/>
<reference evidence="1 2" key="1">
    <citation type="submission" date="2009-01" db="EMBL/GenBank/DDBJ databases">
        <authorList>
            <person name="Fulton L."/>
            <person name="Clifton S."/>
            <person name="Chinwalla A.T."/>
            <person name="Mitreva M."/>
            <person name="Sodergren E."/>
            <person name="Weinstock G."/>
            <person name="Clifton S."/>
            <person name="Dooling D.J."/>
            <person name="Fulton B."/>
            <person name="Minx P."/>
            <person name="Pepin K.H."/>
            <person name="Johnson M."/>
            <person name="Bhonagiri V."/>
            <person name="Nash W.E."/>
            <person name="Mardis E.R."/>
            <person name="Wilson R.K."/>
        </authorList>
    </citation>
    <scope>NUCLEOTIDE SEQUENCE [LARGE SCALE GENOMIC DNA]</scope>
    <source>
        <strain evidence="1 2">ATCC 33806</strain>
    </source>
</reference>
<evidence type="ECO:0000313" key="1">
    <source>
        <dbReference type="EMBL" id="EEG25782.1"/>
    </source>
</evidence>
<sequence length="234" mass="24305">MGGGTQVGAGGGAGFVAGLGDELVEAGNIVLDEAGDELVFGFEMVKQAALAHAGLLGYGGNGEAIAAVADKDTAGGIEDAGAGIGWGVGFLTHTPTIPDGRYSSGMCIRKALLVGTDLGLLGYWTLSLIGVITVGAHDATLHTWNWSFVPLDLAAIILGLAWSFTPQRHQLSQPLQITALAFTHAAGLMAISFFAQQPAEWGISWWLVNLWLMLLPIGLATHQFLCLRPAGAQK</sequence>
<proteinExistence type="predicted"/>
<evidence type="ECO:0000313" key="2">
    <source>
        <dbReference type="Proteomes" id="UP000006247"/>
    </source>
</evidence>
<dbReference type="AlphaFoldDB" id="C0E6S2"/>
<comment type="caution">
    <text evidence="1">The sequence shown here is derived from an EMBL/GenBank/DDBJ whole genome shotgun (WGS) entry which is preliminary data.</text>
</comment>
<accession>C0E6S2</accession>
<protein>
    <submittedName>
        <fullName evidence="1">Uncharacterized protein</fullName>
    </submittedName>
</protein>
<name>C0E6S2_9CORY</name>
<dbReference type="InterPro" id="IPR020348">
    <property type="entry name" value="Uncharacterised_YvaD"/>
</dbReference>
<organism evidence="1 2">
    <name type="scientific">Corynebacterium matruchotii ATCC 33806</name>
    <dbReference type="NCBI Taxonomy" id="566549"/>
    <lineage>
        <taxon>Bacteria</taxon>
        <taxon>Bacillati</taxon>
        <taxon>Actinomycetota</taxon>
        <taxon>Actinomycetes</taxon>
        <taxon>Mycobacteriales</taxon>
        <taxon>Corynebacteriaceae</taxon>
        <taxon>Corynebacterium</taxon>
    </lineage>
</organism>
<dbReference type="EMBL" id="ACEB01000046">
    <property type="protein sequence ID" value="EEG25782.1"/>
    <property type="molecule type" value="Genomic_DNA"/>
</dbReference>